<dbReference type="SUPFAM" id="SSF51430">
    <property type="entry name" value="NAD(P)-linked oxidoreductase"/>
    <property type="match status" value="1"/>
</dbReference>
<reference key="2">
    <citation type="submission" date="2011-11" db="EMBL/GenBank/DDBJ databases">
        <authorList>
            <person name="Shin S.H."/>
            <person name="Kim S."/>
            <person name="Kim J.Y."/>
        </authorList>
    </citation>
    <scope>NUCLEOTIDE SEQUENCE</scope>
    <source>
        <strain>HPL-003</strain>
    </source>
</reference>
<dbReference type="HOGENOM" id="CLU_192243_0_0_9"/>
<dbReference type="EMBL" id="CP003107">
    <property type="protein sequence ID" value="AET60093.1"/>
    <property type="molecule type" value="Genomic_DNA"/>
</dbReference>
<sequence>MYGREDAELPNGYRDEEQMNRLQAVRHLVKETGHTPNQIVLAWMLQNAPVAIPLVAVSDSIQLEENLGALDIQLSSEQLDYLNQA</sequence>
<dbReference type="Pfam" id="PF00248">
    <property type="entry name" value="Aldo_ket_red"/>
    <property type="match status" value="1"/>
</dbReference>
<accession>G7W2I9</accession>
<protein>
    <submittedName>
        <fullName evidence="3">Aldo/keto reductase</fullName>
    </submittedName>
</protein>
<dbReference type="Gene3D" id="3.20.20.100">
    <property type="entry name" value="NADP-dependent oxidoreductase domain"/>
    <property type="match status" value="1"/>
</dbReference>
<gene>
    <name evidence="3" type="ordered locus">HPL003_16735</name>
</gene>
<dbReference type="KEGG" id="pta:HPL003_16735"/>
<dbReference type="PANTHER" id="PTHR43364:SF4">
    <property type="entry name" value="NAD(P)-LINKED OXIDOREDUCTASE SUPERFAMILY PROTEIN"/>
    <property type="match status" value="1"/>
</dbReference>
<evidence type="ECO:0000313" key="4">
    <source>
        <dbReference type="Proteomes" id="UP000005876"/>
    </source>
</evidence>
<evidence type="ECO:0000256" key="1">
    <source>
        <dbReference type="ARBA" id="ARBA00023002"/>
    </source>
</evidence>
<dbReference type="eggNOG" id="COG0667">
    <property type="taxonomic scope" value="Bacteria"/>
</dbReference>
<proteinExistence type="predicted"/>
<keyword evidence="1" id="KW-0560">Oxidoreductase</keyword>
<feature type="domain" description="NADP-dependent oxidoreductase" evidence="2">
    <location>
        <begin position="16"/>
        <end position="84"/>
    </location>
</feature>
<reference evidence="3 4" key="3">
    <citation type="journal article" date="2012" name="J. Bacteriol.">
        <title>Genome Sequence of Paenibacillus terrae HPL-003, a Xylanase-Producing Bacterium Isolated from Soil Found in Forest Residue.</title>
        <authorList>
            <person name="Shin S.H."/>
            <person name="Kim S."/>
            <person name="Kim J.Y."/>
            <person name="Song H.Y."/>
            <person name="Cho S.J."/>
            <person name="Kim D.R."/>
            <person name="Lee K.I."/>
            <person name="Lim H.K."/>
            <person name="Park N.J."/>
            <person name="Hwang I.T."/>
            <person name="Yang K.S."/>
        </authorList>
    </citation>
    <scope>NUCLEOTIDE SEQUENCE [LARGE SCALE GENOMIC DNA]</scope>
    <source>
        <strain evidence="3 4">HPL-003</strain>
    </source>
</reference>
<evidence type="ECO:0000259" key="2">
    <source>
        <dbReference type="Pfam" id="PF00248"/>
    </source>
</evidence>
<name>G7W2I9_PAETH</name>
<dbReference type="PANTHER" id="PTHR43364">
    <property type="entry name" value="NADH-SPECIFIC METHYLGLYOXAL REDUCTASE-RELATED"/>
    <property type="match status" value="1"/>
</dbReference>
<organism evidence="3 4">
    <name type="scientific">Paenibacillus terrae (strain HPL-003)</name>
    <dbReference type="NCBI Taxonomy" id="985665"/>
    <lineage>
        <taxon>Bacteria</taxon>
        <taxon>Bacillati</taxon>
        <taxon>Bacillota</taxon>
        <taxon>Bacilli</taxon>
        <taxon>Bacillales</taxon>
        <taxon>Paenibacillaceae</taxon>
        <taxon>Paenibacillus</taxon>
    </lineage>
</organism>
<dbReference type="InterPro" id="IPR050523">
    <property type="entry name" value="AKR_Detox_Biosynth"/>
</dbReference>
<dbReference type="GO" id="GO:0016491">
    <property type="term" value="F:oxidoreductase activity"/>
    <property type="evidence" value="ECO:0007669"/>
    <property type="project" value="UniProtKB-KW"/>
</dbReference>
<reference evidence="4" key="1">
    <citation type="submission" date="2011-11" db="EMBL/GenBank/DDBJ databases">
        <title>Complete sequence of Paenibacillus terrae HPL-003.</title>
        <authorList>
            <person name="Shin S.H."/>
            <person name="Kim S."/>
            <person name="Kim J.Y."/>
        </authorList>
    </citation>
    <scope>NUCLEOTIDE SEQUENCE [LARGE SCALE GENOMIC DNA]</scope>
    <source>
        <strain evidence="4">HPL-003</strain>
    </source>
</reference>
<dbReference type="AlphaFoldDB" id="G7W2I9"/>
<dbReference type="Proteomes" id="UP000005876">
    <property type="component" value="Chromosome"/>
</dbReference>
<dbReference type="InterPro" id="IPR023210">
    <property type="entry name" value="NADP_OxRdtase_dom"/>
</dbReference>
<dbReference type="InterPro" id="IPR036812">
    <property type="entry name" value="NAD(P)_OxRdtase_dom_sf"/>
</dbReference>
<dbReference type="STRING" id="985665.HPL003_16735"/>
<evidence type="ECO:0000313" key="3">
    <source>
        <dbReference type="EMBL" id="AET60093.1"/>
    </source>
</evidence>